<protein>
    <submittedName>
        <fullName evidence="2">Xaa-Pro dipeptidase</fullName>
    </submittedName>
</protein>
<dbReference type="PANTHER" id="PTHR43135">
    <property type="entry name" value="ALPHA-D-RIBOSE 1-METHYLPHOSPHONATE 5-TRIPHOSPHATE DIPHOSPHATASE"/>
    <property type="match status" value="1"/>
</dbReference>
<evidence type="ECO:0000259" key="1">
    <source>
        <dbReference type="Pfam" id="PF01979"/>
    </source>
</evidence>
<dbReference type="InterPro" id="IPR006680">
    <property type="entry name" value="Amidohydro-rel"/>
</dbReference>
<dbReference type="InterPro" id="IPR032466">
    <property type="entry name" value="Metal_Hydrolase"/>
</dbReference>
<accession>A0A917SLX2</accession>
<gene>
    <name evidence="2" type="ORF">GCM10011594_01290</name>
</gene>
<reference evidence="2" key="2">
    <citation type="submission" date="2020-09" db="EMBL/GenBank/DDBJ databases">
        <authorList>
            <person name="Sun Q."/>
            <person name="Zhou Y."/>
        </authorList>
    </citation>
    <scope>NUCLEOTIDE SEQUENCE</scope>
    <source>
        <strain evidence="2">CGMCC 4.7308</strain>
    </source>
</reference>
<feature type="domain" description="Amidohydrolase-related" evidence="1">
    <location>
        <begin position="62"/>
        <end position="413"/>
    </location>
</feature>
<dbReference type="InterPro" id="IPR051781">
    <property type="entry name" value="Metallo-dep_Hydrolase"/>
</dbReference>
<organism evidence="2 3">
    <name type="scientific">Nakamurella endophytica</name>
    <dbReference type="NCBI Taxonomy" id="1748367"/>
    <lineage>
        <taxon>Bacteria</taxon>
        <taxon>Bacillati</taxon>
        <taxon>Actinomycetota</taxon>
        <taxon>Actinomycetes</taxon>
        <taxon>Nakamurellales</taxon>
        <taxon>Nakamurellaceae</taxon>
        <taxon>Nakamurella</taxon>
    </lineage>
</organism>
<dbReference type="GO" id="GO:0016810">
    <property type="term" value="F:hydrolase activity, acting on carbon-nitrogen (but not peptide) bonds"/>
    <property type="evidence" value="ECO:0007669"/>
    <property type="project" value="InterPro"/>
</dbReference>
<dbReference type="RefSeq" id="WP_188939596.1">
    <property type="nucleotide sequence ID" value="NZ_BMNA01000001.1"/>
</dbReference>
<keyword evidence="3" id="KW-1185">Reference proteome</keyword>
<evidence type="ECO:0000313" key="3">
    <source>
        <dbReference type="Proteomes" id="UP000655208"/>
    </source>
</evidence>
<reference evidence="2" key="1">
    <citation type="journal article" date="2014" name="Int. J. Syst. Evol. Microbiol.">
        <title>Complete genome sequence of Corynebacterium casei LMG S-19264T (=DSM 44701T), isolated from a smear-ripened cheese.</title>
        <authorList>
            <consortium name="US DOE Joint Genome Institute (JGI-PGF)"/>
            <person name="Walter F."/>
            <person name="Albersmeier A."/>
            <person name="Kalinowski J."/>
            <person name="Ruckert C."/>
        </authorList>
    </citation>
    <scope>NUCLEOTIDE SEQUENCE</scope>
    <source>
        <strain evidence="2">CGMCC 4.7308</strain>
    </source>
</reference>
<proteinExistence type="predicted"/>
<dbReference type="Pfam" id="PF01979">
    <property type="entry name" value="Amidohydro_1"/>
    <property type="match status" value="1"/>
</dbReference>
<comment type="caution">
    <text evidence="2">The sequence shown here is derived from an EMBL/GenBank/DDBJ whole genome shotgun (WGS) entry which is preliminary data.</text>
</comment>
<dbReference type="SUPFAM" id="SSF51556">
    <property type="entry name" value="Metallo-dependent hydrolases"/>
    <property type="match status" value="1"/>
</dbReference>
<dbReference type="Gene3D" id="3.20.20.140">
    <property type="entry name" value="Metal-dependent hydrolases"/>
    <property type="match status" value="1"/>
</dbReference>
<dbReference type="PANTHER" id="PTHR43135:SF3">
    <property type="entry name" value="ALPHA-D-RIBOSE 1-METHYLPHOSPHONATE 5-TRIPHOSPHATE DIPHOSPHATASE"/>
    <property type="match status" value="1"/>
</dbReference>
<dbReference type="Proteomes" id="UP000655208">
    <property type="component" value="Unassembled WGS sequence"/>
</dbReference>
<dbReference type="InterPro" id="IPR011059">
    <property type="entry name" value="Metal-dep_hydrolase_composite"/>
</dbReference>
<name>A0A917SLX2_9ACTN</name>
<evidence type="ECO:0000313" key="2">
    <source>
        <dbReference type="EMBL" id="GGL85354.1"/>
    </source>
</evidence>
<dbReference type="AlphaFoldDB" id="A0A917SLX2"/>
<dbReference type="SUPFAM" id="SSF51338">
    <property type="entry name" value="Composite domain of metallo-dependent hydrolases"/>
    <property type="match status" value="1"/>
</dbReference>
<dbReference type="Gene3D" id="2.30.40.10">
    <property type="entry name" value="Urease, subunit C, domain 1"/>
    <property type="match status" value="1"/>
</dbReference>
<sequence length="425" mass="43853">MDDDAAGRIDGIRIWDGRAELGVGSLAWAAGRLTAVGPPAGPAAGDGAGSAGPAAGADELCVLPGLVDTHVHLGGFAGRKGDPAGRDGYTWPLVTTVQEQTLHVVANAQRAMRSGVTTLRDLAADEQQAAARRVFEAEVLPGPRLQVSGPVGMTAGHLDLFTPPAVRDRPATADGPDACRALVRRWARAGMTGIKIFTSGGVLSIGDRVGWRNHTRAEIAATIDEAHALGMLVACHTHTAEGIDLALEEGADSIEHGSAMTAAQAEVLAERRIPVGPTLLINEVIAERSATGNAEARDAAVEVVAARDRVFPLAAAAGVRFVLGTDASGYFVEFGQQWDELRRMTAVLGWDAERALQAGTSDAAASLGLGELVGRLAPGMAADLVVLRGTPWRDPAHLAADRVVAVVSRGRLVAGSLPAAPAGTR</sequence>
<dbReference type="EMBL" id="BMNA01000001">
    <property type="protein sequence ID" value="GGL85354.1"/>
    <property type="molecule type" value="Genomic_DNA"/>
</dbReference>